<dbReference type="EMBL" id="FQWL01000001">
    <property type="protein sequence ID" value="SHG23358.1"/>
    <property type="molecule type" value="Genomic_DNA"/>
</dbReference>
<keyword evidence="3" id="KW-1185">Reference proteome</keyword>
<sequence length="277" mass="31127">MNSSSNTIRTRTRSYTWSNKLLSFSVQFWFIVAVTGQWIFAFYVALFYGGAAIDNDFMRWNRVLPHGYVEGETMGNIAVGIHLLFAVIVMVGGPLQFVPKLRTKFPVFHRWNGRFYLSAALLISLSGVYMVVTKGTISGLVGDISVSLNGILIIWFAVMALRRAIQRNFQSHRKWALRLFLVMAGVWFFRIGLMFWLFVHGKPVGFDPETFRGPFLVALGFGQYLIPLMVLELYFAAQKSKLGSVKTSMAAALVLLTVITALGTFAATMGLWLPRIS</sequence>
<feature type="transmembrane region" description="Helical" evidence="1">
    <location>
        <begin position="177"/>
        <end position="199"/>
    </location>
</feature>
<gene>
    <name evidence="2" type="ORF">SAMN04488116_0441</name>
</gene>
<dbReference type="OrthoDB" id="6385003at2"/>
<dbReference type="RefSeq" id="WP_073176263.1">
    <property type="nucleotide sequence ID" value="NZ_FQWL01000001.1"/>
</dbReference>
<protein>
    <submittedName>
        <fullName evidence="2">Predicted membrane protein</fullName>
    </submittedName>
</protein>
<proteinExistence type="predicted"/>
<feature type="transmembrane region" description="Helical" evidence="1">
    <location>
        <begin position="144"/>
        <end position="165"/>
    </location>
</feature>
<keyword evidence="1" id="KW-0472">Membrane</keyword>
<accession>A0A1M5I4X4</accession>
<dbReference type="STRING" id="570519.SAMN04488116_0441"/>
<name>A0A1M5I4X4_9FLAO</name>
<feature type="transmembrane region" description="Helical" evidence="1">
    <location>
        <begin position="211"/>
        <end position="237"/>
    </location>
</feature>
<organism evidence="2 3">
    <name type="scientific">Flagellimonas flava</name>
    <dbReference type="NCBI Taxonomy" id="570519"/>
    <lineage>
        <taxon>Bacteria</taxon>
        <taxon>Pseudomonadati</taxon>
        <taxon>Bacteroidota</taxon>
        <taxon>Flavobacteriia</taxon>
        <taxon>Flavobacteriales</taxon>
        <taxon>Flavobacteriaceae</taxon>
        <taxon>Flagellimonas</taxon>
    </lineage>
</organism>
<feature type="transmembrane region" description="Helical" evidence="1">
    <location>
        <begin position="21"/>
        <end position="53"/>
    </location>
</feature>
<dbReference type="Pfam" id="PF10067">
    <property type="entry name" value="DUF2306"/>
    <property type="match status" value="1"/>
</dbReference>
<feature type="transmembrane region" description="Helical" evidence="1">
    <location>
        <begin position="249"/>
        <end position="273"/>
    </location>
</feature>
<dbReference type="Proteomes" id="UP000184532">
    <property type="component" value="Unassembled WGS sequence"/>
</dbReference>
<reference evidence="3" key="1">
    <citation type="submission" date="2016-11" db="EMBL/GenBank/DDBJ databases">
        <authorList>
            <person name="Varghese N."/>
            <person name="Submissions S."/>
        </authorList>
    </citation>
    <scope>NUCLEOTIDE SEQUENCE [LARGE SCALE GENOMIC DNA]</scope>
    <source>
        <strain evidence="3">DSM 22638</strain>
    </source>
</reference>
<evidence type="ECO:0000256" key="1">
    <source>
        <dbReference type="SAM" id="Phobius"/>
    </source>
</evidence>
<dbReference type="InterPro" id="IPR018750">
    <property type="entry name" value="DUF2306_membrane"/>
</dbReference>
<dbReference type="AlphaFoldDB" id="A0A1M5I4X4"/>
<evidence type="ECO:0000313" key="3">
    <source>
        <dbReference type="Proteomes" id="UP000184532"/>
    </source>
</evidence>
<feature type="transmembrane region" description="Helical" evidence="1">
    <location>
        <begin position="73"/>
        <end position="95"/>
    </location>
</feature>
<keyword evidence="1" id="KW-1133">Transmembrane helix</keyword>
<keyword evidence="1" id="KW-0812">Transmembrane</keyword>
<feature type="transmembrane region" description="Helical" evidence="1">
    <location>
        <begin position="115"/>
        <end position="132"/>
    </location>
</feature>
<evidence type="ECO:0000313" key="2">
    <source>
        <dbReference type="EMBL" id="SHG23358.1"/>
    </source>
</evidence>